<proteinExistence type="predicted"/>
<dbReference type="Proteomes" id="UP000603940">
    <property type="component" value="Unassembled WGS sequence"/>
</dbReference>
<organism evidence="1 2">
    <name type="scientific">Pseudoroseomonas ludipueritiae</name>
    <dbReference type="NCBI Taxonomy" id="198093"/>
    <lineage>
        <taxon>Bacteria</taxon>
        <taxon>Pseudomonadati</taxon>
        <taxon>Pseudomonadota</taxon>
        <taxon>Alphaproteobacteria</taxon>
        <taxon>Acetobacterales</taxon>
        <taxon>Acetobacteraceae</taxon>
        <taxon>Pseudoroseomonas</taxon>
    </lineage>
</organism>
<accession>A0ABR7R9X7</accession>
<sequence>MLKVVSRATSRALVSLEAAKQQLDIAADDSSQDQDLQRVIARASSLIERHCCRIFAREVVRETFRQVEARTCVVLGRDPATIRAVVADGALLDPDCYELDGQLLYRIRRGLQAGWFTQHLVVDYAAGYQLPGQPEEAEAEPLPADLEQACLLLITAMREAAGRDPMLRSQTVPETLSQSWLDPRNTAAHLPPQVADALAPHSRALFA</sequence>
<dbReference type="EMBL" id="JACTUZ010000084">
    <property type="protein sequence ID" value="MBC9178565.1"/>
    <property type="molecule type" value="Genomic_DNA"/>
</dbReference>
<evidence type="ECO:0008006" key="3">
    <source>
        <dbReference type="Google" id="ProtNLM"/>
    </source>
</evidence>
<gene>
    <name evidence="1" type="ORF">IBL25_16590</name>
</gene>
<dbReference type="RefSeq" id="WP_187779655.1">
    <property type="nucleotide sequence ID" value="NZ_JACTUZ010000084.1"/>
</dbReference>
<evidence type="ECO:0000313" key="1">
    <source>
        <dbReference type="EMBL" id="MBC9178565.1"/>
    </source>
</evidence>
<evidence type="ECO:0000313" key="2">
    <source>
        <dbReference type="Proteomes" id="UP000603940"/>
    </source>
</evidence>
<comment type="caution">
    <text evidence="1">The sequence shown here is derived from an EMBL/GenBank/DDBJ whole genome shotgun (WGS) entry which is preliminary data.</text>
</comment>
<dbReference type="Gene3D" id="1.10.3230.30">
    <property type="entry name" value="Phage gp6-like head-tail connector protein"/>
    <property type="match status" value="1"/>
</dbReference>
<reference evidence="1 2" key="1">
    <citation type="journal article" date="2009" name="Int. J. Syst. Evol. Microbiol.">
        <title>Transfer of Teichococcus ludipueritiae and Muricoccus roseus to the genus Roseomonas, as Roseomonas ludipueritiae comb. nov. and Roseomonas rosea comb. nov., respectively, and emended description of the genus Roseomonas.</title>
        <authorList>
            <person name="Sanchez-Porro C."/>
            <person name="Gallego V."/>
            <person name="Busse H.J."/>
            <person name="Kampfer P."/>
            <person name="Ventosa A."/>
        </authorList>
    </citation>
    <scope>NUCLEOTIDE SEQUENCE [LARGE SCALE GENOMIC DNA]</scope>
    <source>
        <strain evidence="1 2">DSM 14915</strain>
    </source>
</reference>
<name>A0ABR7R9X7_9PROT</name>
<keyword evidence="2" id="KW-1185">Reference proteome</keyword>
<protein>
    <recommendedName>
        <fullName evidence="3">Phage gp6-like head-tail connector protein</fullName>
    </recommendedName>
</protein>